<proteinExistence type="predicted"/>
<reference evidence="2" key="2">
    <citation type="submission" date="2021-09" db="EMBL/GenBank/DDBJ databases">
        <authorList>
            <person name="Gilroy R."/>
        </authorList>
    </citation>
    <scope>NUCLEOTIDE SEQUENCE</scope>
    <source>
        <strain evidence="2">6019</strain>
    </source>
</reference>
<dbReference type="Gene3D" id="1.10.10.10">
    <property type="entry name" value="Winged helix-like DNA-binding domain superfamily/Winged helix DNA-binding domain"/>
    <property type="match status" value="2"/>
</dbReference>
<dbReference type="Proteomes" id="UP000763505">
    <property type="component" value="Unassembled WGS sequence"/>
</dbReference>
<gene>
    <name evidence="2" type="ORF">K8V35_08815</name>
</gene>
<evidence type="ECO:0000313" key="2">
    <source>
        <dbReference type="EMBL" id="HJE20438.1"/>
    </source>
</evidence>
<accession>A0A921DZ96</accession>
<protein>
    <submittedName>
        <fullName evidence="2">Ltp family lipoprotein</fullName>
    </submittedName>
</protein>
<dbReference type="InterPro" id="IPR036388">
    <property type="entry name" value="WH-like_DNA-bd_sf"/>
</dbReference>
<evidence type="ECO:0000313" key="3">
    <source>
        <dbReference type="Proteomes" id="UP000763505"/>
    </source>
</evidence>
<comment type="caution">
    <text evidence="2">The sequence shown here is derived from an EMBL/GenBank/DDBJ whole genome shotgun (WGS) entry which is preliminary data.</text>
</comment>
<organism evidence="2 3">
    <name type="scientific">Aliicoccus persicus</name>
    <dbReference type="NCBI Taxonomy" id="930138"/>
    <lineage>
        <taxon>Bacteria</taxon>
        <taxon>Bacillati</taxon>
        <taxon>Bacillota</taxon>
        <taxon>Bacilli</taxon>
        <taxon>Bacillales</taxon>
        <taxon>Staphylococcaceae</taxon>
        <taxon>Aliicoccus</taxon>
    </lineage>
</organism>
<dbReference type="InterPro" id="IPR011434">
    <property type="entry name" value="Ltp-like_HTH"/>
</dbReference>
<dbReference type="Pfam" id="PF07553">
    <property type="entry name" value="Lipoprotein_Ltp"/>
    <property type="match status" value="1"/>
</dbReference>
<dbReference type="EMBL" id="DYYI01000095">
    <property type="protein sequence ID" value="HJE20438.1"/>
    <property type="molecule type" value="Genomic_DNA"/>
</dbReference>
<keyword evidence="2" id="KW-0449">Lipoprotein</keyword>
<reference evidence="2" key="1">
    <citation type="journal article" date="2021" name="PeerJ">
        <title>Extensive microbial diversity within the chicken gut microbiome revealed by metagenomics and culture.</title>
        <authorList>
            <person name="Gilroy R."/>
            <person name="Ravi A."/>
            <person name="Getino M."/>
            <person name="Pursley I."/>
            <person name="Horton D.L."/>
            <person name="Alikhan N.F."/>
            <person name="Baker D."/>
            <person name="Gharbi K."/>
            <person name="Hall N."/>
            <person name="Watson M."/>
            <person name="Adriaenssens E.M."/>
            <person name="Foster-Nyarko E."/>
            <person name="Jarju S."/>
            <person name="Secka A."/>
            <person name="Antonio M."/>
            <person name="Oren A."/>
            <person name="Chaudhuri R.R."/>
            <person name="La Ragione R."/>
            <person name="Hildebrand F."/>
            <person name="Pallen M.J."/>
        </authorList>
    </citation>
    <scope>NUCLEOTIDE SEQUENCE</scope>
    <source>
        <strain evidence="2">6019</strain>
    </source>
</reference>
<dbReference type="AlphaFoldDB" id="A0A921DZ96"/>
<name>A0A921DZ96_9STAP</name>
<evidence type="ECO:0000259" key="1">
    <source>
        <dbReference type="Pfam" id="PF07553"/>
    </source>
</evidence>
<sequence length="260" mass="30591">MKKLLIGAIALLLVAMIVILVVNIGQDESKEEDELAEIEQYELENFTDNERSALDLARDRDRYNWSRKHILETIVDWPKESRDDWDISEEDGEALLDYLDFDFKENALITTKLALVGFGYSEETMHLLLTEYRGFTEEEAEYAIDNLDERDWNSDPEYFDELPITVDEKNIARDAERHSRLNNLSKVEIEDLSEFRNYSDEEIEVGLEYARIDYNFNALKRAEEYLKESDYSTEELHELLIETHGFTQEEANYAIENLDD</sequence>
<feature type="domain" description="Putative host cell surface-exposed lipoprotein Ltp-like HTH region" evidence="1">
    <location>
        <begin position="213"/>
        <end position="258"/>
    </location>
</feature>